<dbReference type="AlphaFoldDB" id="A0AAJ0H5K8"/>
<dbReference type="EMBL" id="JAUIQD010000009">
    <property type="protein sequence ID" value="KAK3339688.1"/>
    <property type="molecule type" value="Genomic_DNA"/>
</dbReference>
<sequence length="202" mass="22552">MAQDIHAVGLGSLEDVYLCIIPPLSLTKRLPPAYSVVDWARQHVQPRNIALHWAGFYWDEEIFDHLPLTNPDLRTVSGRTVLHQAAVGGNRASARLQKMLDKGYDATAKGQDGRMALQYSAWKGDAVGVRTLWEKTNVEDEDRLGMRPVNIAASRGHDELAIELFSGNADMDVDMMQKRRNHQDQKGSSHAPRSNRKLSNAA</sequence>
<comment type="caution">
    <text evidence="3">The sequence shown here is derived from an EMBL/GenBank/DDBJ whole genome shotgun (WGS) entry which is preliminary data.</text>
</comment>
<dbReference type="InterPro" id="IPR002110">
    <property type="entry name" value="Ankyrin_rpt"/>
</dbReference>
<reference evidence="3" key="2">
    <citation type="submission" date="2023-06" db="EMBL/GenBank/DDBJ databases">
        <authorList>
            <consortium name="Lawrence Berkeley National Laboratory"/>
            <person name="Haridas S."/>
            <person name="Hensen N."/>
            <person name="Bonometti L."/>
            <person name="Westerberg I."/>
            <person name="Brannstrom I.O."/>
            <person name="Guillou S."/>
            <person name="Cros-Aarteil S."/>
            <person name="Calhoun S."/>
            <person name="Kuo A."/>
            <person name="Mondo S."/>
            <person name="Pangilinan J."/>
            <person name="Riley R."/>
            <person name="Labutti K."/>
            <person name="Andreopoulos B."/>
            <person name="Lipzen A."/>
            <person name="Chen C."/>
            <person name="Yanf M."/>
            <person name="Daum C."/>
            <person name="Ng V."/>
            <person name="Clum A."/>
            <person name="Steindorff A."/>
            <person name="Ohm R."/>
            <person name="Martin F."/>
            <person name="Silar P."/>
            <person name="Natvig D."/>
            <person name="Lalanne C."/>
            <person name="Gautier V."/>
            <person name="Ament-Velasquez S.L."/>
            <person name="Kruys A."/>
            <person name="Hutchinson M.I."/>
            <person name="Powell A.J."/>
            <person name="Barry K."/>
            <person name="Miller A.N."/>
            <person name="Grigoriev I.V."/>
            <person name="Debuchy R."/>
            <person name="Gladieux P."/>
            <person name="Thoren M.H."/>
            <person name="Johannesson H."/>
        </authorList>
    </citation>
    <scope>NUCLEOTIDE SEQUENCE</scope>
    <source>
        <strain evidence="3">CBS 955.72</strain>
    </source>
</reference>
<evidence type="ECO:0000313" key="4">
    <source>
        <dbReference type="Proteomes" id="UP001275084"/>
    </source>
</evidence>
<dbReference type="SUPFAM" id="SSF48403">
    <property type="entry name" value="Ankyrin repeat"/>
    <property type="match status" value="1"/>
</dbReference>
<evidence type="ECO:0008006" key="5">
    <source>
        <dbReference type="Google" id="ProtNLM"/>
    </source>
</evidence>
<dbReference type="Gene3D" id="1.25.40.20">
    <property type="entry name" value="Ankyrin repeat-containing domain"/>
    <property type="match status" value="1"/>
</dbReference>
<organism evidence="3 4">
    <name type="scientific">Lasiosphaeria hispida</name>
    <dbReference type="NCBI Taxonomy" id="260671"/>
    <lineage>
        <taxon>Eukaryota</taxon>
        <taxon>Fungi</taxon>
        <taxon>Dikarya</taxon>
        <taxon>Ascomycota</taxon>
        <taxon>Pezizomycotina</taxon>
        <taxon>Sordariomycetes</taxon>
        <taxon>Sordariomycetidae</taxon>
        <taxon>Sordariales</taxon>
        <taxon>Lasiosphaeriaceae</taxon>
        <taxon>Lasiosphaeria</taxon>
    </lineage>
</organism>
<keyword evidence="1" id="KW-0040">ANK repeat</keyword>
<dbReference type="InterPro" id="IPR036770">
    <property type="entry name" value="Ankyrin_rpt-contain_sf"/>
</dbReference>
<keyword evidence="4" id="KW-1185">Reference proteome</keyword>
<gene>
    <name evidence="3" type="ORF">B0T25DRAFT_574588</name>
</gene>
<dbReference type="Proteomes" id="UP001275084">
    <property type="component" value="Unassembled WGS sequence"/>
</dbReference>
<feature type="repeat" description="ANK" evidence="1">
    <location>
        <begin position="77"/>
        <end position="111"/>
    </location>
</feature>
<proteinExistence type="predicted"/>
<feature type="compositionally biased region" description="Polar residues" evidence="2">
    <location>
        <begin position="188"/>
        <end position="202"/>
    </location>
</feature>
<evidence type="ECO:0000313" key="3">
    <source>
        <dbReference type="EMBL" id="KAK3339688.1"/>
    </source>
</evidence>
<dbReference type="PROSITE" id="PS50088">
    <property type="entry name" value="ANK_REPEAT"/>
    <property type="match status" value="1"/>
</dbReference>
<protein>
    <recommendedName>
        <fullName evidence="5">Ankyrin repeat protein</fullName>
    </recommendedName>
</protein>
<evidence type="ECO:0000256" key="2">
    <source>
        <dbReference type="SAM" id="MobiDB-lite"/>
    </source>
</evidence>
<name>A0AAJ0H5K8_9PEZI</name>
<accession>A0AAJ0H5K8</accession>
<feature type="region of interest" description="Disordered" evidence="2">
    <location>
        <begin position="179"/>
        <end position="202"/>
    </location>
</feature>
<evidence type="ECO:0000256" key="1">
    <source>
        <dbReference type="PROSITE-ProRule" id="PRU00023"/>
    </source>
</evidence>
<reference evidence="3" key="1">
    <citation type="journal article" date="2023" name="Mol. Phylogenet. Evol.">
        <title>Genome-scale phylogeny and comparative genomics of the fungal order Sordariales.</title>
        <authorList>
            <person name="Hensen N."/>
            <person name="Bonometti L."/>
            <person name="Westerberg I."/>
            <person name="Brannstrom I.O."/>
            <person name="Guillou S."/>
            <person name="Cros-Aarteil S."/>
            <person name="Calhoun S."/>
            <person name="Haridas S."/>
            <person name="Kuo A."/>
            <person name="Mondo S."/>
            <person name="Pangilinan J."/>
            <person name="Riley R."/>
            <person name="LaButti K."/>
            <person name="Andreopoulos B."/>
            <person name="Lipzen A."/>
            <person name="Chen C."/>
            <person name="Yan M."/>
            <person name="Daum C."/>
            <person name="Ng V."/>
            <person name="Clum A."/>
            <person name="Steindorff A."/>
            <person name="Ohm R.A."/>
            <person name="Martin F."/>
            <person name="Silar P."/>
            <person name="Natvig D.O."/>
            <person name="Lalanne C."/>
            <person name="Gautier V."/>
            <person name="Ament-Velasquez S.L."/>
            <person name="Kruys A."/>
            <person name="Hutchinson M.I."/>
            <person name="Powell A.J."/>
            <person name="Barry K."/>
            <person name="Miller A.N."/>
            <person name="Grigoriev I.V."/>
            <person name="Debuchy R."/>
            <person name="Gladieux P."/>
            <person name="Hiltunen Thoren M."/>
            <person name="Johannesson H."/>
        </authorList>
    </citation>
    <scope>NUCLEOTIDE SEQUENCE</scope>
    <source>
        <strain evidence="3">CBS 955.72</strain>
    </source>
</reference>